<reference evidence="4" key="2">
    <citation type="submission" date="2023-01" db="EMBL/GenBank/DDBJ databases">
        <authorList>
            <person name="Rosani U."/>
            <person name="Delmont T.O."/>
            <person name="Gaia M."/>
            <person name="Krupovic M."/>
        </authorList>
    </citation>
    <scope>NUCLEOTIDE SEQUENCE</scope>
    <source>
        <strain evidence="4">MalacoHV1/China/2018</strain>
    </source>
</reference>
<feature type="compositionally biased region" description="Acidic residues" evidence="3">
    <location>
        <begin position="1862"/>
        <end position="1871"/>
    </location>
</feature>
<feature type="region of interest" description="Disordered" evidence="3">
    <location>
        <begin position="843"/>
        <end position="969"/>
    </location>
</feature>
<feature type="coiled-coil region" evidence="2">
    <location>
        <begin position="1031"/>
        <end position="1070"/>
    </location>
</feature>
<dbReference type="PANTHER" id="PTHR13037:SF24">
    <property type="entry name" value="POLYCOMB PROTEIN PCL-RELATED"/>
    <property type="match status" value="1"/>
</dbReference>
<sequence length="1871" mass="214413">MNSTKIPLRVKNGLRLPKKLMRMWWKRDIEFLNGIILGLPYSFQDNVNFPDLFRTMPAKHTNEMIQLYPEIKHDFLLFRDRMSTVFDTDKRQMIRSLDLKQYITRSVNIMAYIVKPYIMLEEIARSLSDAADAYRSNPVAKDRYLVTVKSILNTDLVTVKKRHQHPIPRTLDAIWNKLPEVDSIKDVSTVIRTTDMSQPGLLDEFTSMIPADEQDQTIVEFYKFFAYFQYIVKTIAILKGYNEFNCWINFHAVGVFTLHTEVGSPKTDMTKKDKTVLISHIPILTTDFSPNTYGCMYISPLVVDEIKTDLKPSHPGSIFKFAPIMGGGSTGYTRTLHGASFLNKLEASKSFAPLPPDYFTFIDRFGQLINTKSKKKTRVEEEGVYDNETDSSNFAMWGDICAPYMVLGMNWPCHGIDRGKGRNRIVNWGRENIFEELSLVLTGLFCTIIVRERRLYDLLHSIIEVDKRMNKSRVKRTPVPFKLKIYRSDIVFDETKVTYQNFLYQDLITYLGVSKTSQLRQNYSMLSHVIPIESTDAQFRRSGWFLEVEPYKNLIKLDNIISFFTKERVNSNKKSFLREIALRSIQKVNGILFFMLFALRGRNVNEVSVKDMLIKELFNGKIQFSEGMSEPILDKIKKKSVAIIDEYFDQFGLVAKSTTRLNPYIELTGLEGPQETPAEDEGEEEQPVEKPEKAMKRRAVDGPPPPPRPQPPLPTYEPPQQLPPPPPPSTPPPPIPSTPRTASPPPLPPPSRAASPPPLPFDDDVVMEMERPKLPSSAVNPPKTFKTDEDREEFERLLEINRSKLIQQAEHEERRAVAAGGKTPMPDRFEDFDDKFLSEMDTVEEQKPVIPLPAPTPEPPKEMSVEELISEMEKFRKRKRDSDDPEVTAPKSRKKESELRQVTATPSAIQPSDEINIDFVGGEVIPKFEGGDTSTRESPKLKPGERYPYKRKKPVKQDKLSKITADKKRKKAAEIMRKKKINEKHFEKILQGDASDEDLMNVPDLTPEEEANLLGVEFKVKAKPESSAKIMFELENLLQEETLEEKRLKLEAERQKIEAEKKEEERLKRKEIIRKMKKRMDKRMKDTKLKLIMKVGADKLNKAIRVANAAAKQEAALLDVDTDNNPDLMEDLTEARITELLGMKVDSSMAEIMREMERTASVSEEAKEEFENVVRAENDKDEEALRDHLKNLLVIMNADDRLRNGPVLVNMFLQQLNSNYVDETEGRINQIFATLIEAAKYTGVEKEVVAIIQELDASRYEDKSGLFSAINNYLIENPEYAALINELATLWDYMRYKDVQLEPEEDKHEEDVELTEGEIALLLNDTEGEEGMVVNDSEAILILLEEVFKNISGDVVITKNDPEVTKNQFLMEMVAPILTWKGVKWLEDASEAAKTSNVFLEMEFDTLLPLSEEGVEHQIMLALKDTRFPKFRRALANQLRILKRQYDDVFQYLEREKLNQPTAIDEPTQTQITESRRLRDLPPELFEVPKPIGELDPNLMKDEVELPSFGEELETAEQFKPKQPSFGTVLKRAERPQPNLTPEQKLAIDLNKAKRRDERRLRRKTVKKPVIDVPKPPLTEEEEERAAALGSKTPIPEEFQDFTAPEPEIGGRTPMPAEFEDFETVSDLPVVPDMQVPPTPSYEPQSPIADEFEFEPGLIPLEESDEEIDWTKPPPTPGRGLFPTESDEEIDWTKPPPTPGRGLFPDEDVPFLEGATGGEEEPTIEFLPSNLPDETEQEPTIDFLPSYLTENVITPTPYKPQPSIFATPEHNPEPELDMPMKELLENQEFISPPSIPTYEPPTPTEEAMDEGVKESSLDAEVKAARKKESKTKQKEKQKRKGKGFETREQQKKENRKYALQPEDLESYSSEE</sequence>
<keyword evidence="2" id="KW-0175">Coiled coil</keyword>
<evidence type="ECO:0000256" key="1">
    <source>
        <dbReference type="ARBA" id="ARBA00022581"/>
    </source>
</evidence>
<feature type="compositionally biased region" description="Basic and acidic residues" evidence="3">
    <location>
        <begin position="1842"/>
        <end position="1856"/>
    </location>
</feature>
<feature type="compositionally biased region" description="Basic and acidic residues" evidence="3">
    <location>
        <begin position="1770"/>
        <end position="1784"/>
    </location>
</feature>
<feature type="region of interest" description="Disordered" evidence="3">
    <location>
        <begin position="1752"/>
        <end position="1871"/>
    </location>
</feature>
<feature type="compositionally biased region" description="Polar residues" evidence="3">
    <location>
        <begin position="900"/>
        <end position="910"/>
    </location>
</feature>
<accession>A0AA48SFH1</accession>
<feature type="compositionally biased region" description="Acidic residues" evidence="3">
    <location>
        <begin position="677"/>
        <end position="686"/>
    </location>
</feature>
<keyword evidence="1" id="KW-0945">Host-virus interaction</keyword>
<feature type="compositionally biased region" description="Pro residues" evidence="3">
    <location>
        <begin position="1793"/>
        <end position="1803"/>
    </location>
</feature>
<feature type="region of interest" description="Disordered" evidence="3">
    <location>
        <begin position="1663"/>
        <end position="1737"/>
    </location>
</feature>
<organism evidence="4">
    <name type="scientific">Malaco herpesvirus 1</name>
    <dbReference type="NCBI Taxonomy" id="3031797"/>
    <lineage>
        <taxon>Viruses</taxon>
        <taxon>Duplodnaviria</taxon>
        <taxon>Heunggongvirae</taxon>
        <taxon>Peploviricota</taxon>
        <taxon>Herviviricetes</taxon>
        <taxon>Herpesvirales</taxon>
        <taxon>Malacoherpesviridae</taxon>
    </lineage>
</organism>
<evidence type="ECO:0000256" key="2">
    <source>
        <dbReference type="SAM" id="Coils"/>
    </source>
</evidence>
<feature type="compositionally biased region" description="Basic and acidic residues" evidence="3">
    <location>
        <begin position="934"/>
        <end position="948"/>
    </location>
</feature>
<feature type="region of interest" description="Disordered" evidence="3">
    <location>
        <begin position="1572"/>
        <end position="1616"/>
    </location>
</feature>
<feature type="region of interest" description="Disordered" evidence="3">
    <location>
        <begin position="670"/>
        <end position="791"/>
    </location>
</feature>
<name>A0AA48SFH1_9VIRU</name>
<feature type="compositionally biased region" description="Basic residues" evidence="3">
    <location>
        <begin position="1824"/>
        <end position="1841"/>
    </location>
</feature>
<evidence type="ECO:0000256" key="3">
    <source>
        <dbReference type="SAM" id="MobiDB-lite"/>
    </source>
</evidence>
<feature type="compositionally biased region" description="Pro residues" evidence="3">
    <location>
        <begin position="702"/>
        <end position="760"/>
    </location>
</feature>
<dbReference type="PANTHER" id="PTHR13037">
    <property type="entry name" value="FORMIN"/>
    <property type="match status" value="1"/>
</dbReference>
<dbReference type="EMBL" id="BK063092">
    <property type="protein sequence ID" value="DBA11737.1"/>
    <property type="molecule type" value="Genomic_DNA"/>
</dbReference>
<proteinExistence type="predicted"/>
<evidence type="ECO:0000313" key="4">
    <source>
        <dbReference type="EMBL" id="DBA11737.1"/>
    </source>
</evidence>
<reference evidence="4" key="1">
    <citation type="journal article" date="2023" name="Front. Mar. Sci.">
        <title>Tracing the invertebrate herpesviruses in the global sequence datasets.</title>
        <authorList>
            <person name="Rosani U."/>
            <person name="Gaia M."/>
            <person name="Delmont T.O."/>
            <person name="Krupovic M."/>
        </authorList>
    </citation>
    <scope>NUCLEOTIDE SEQUENCE</scope>
    <source>
        <strain evidence="4">MalacoHV1/China/2018</strain>
    </source>
</reference>
<feature type="compositionally biased region" description="Basic and acidic residues" evidence="3">
    <location>
        <begin position="1810"/>
        <end position="1823"/>
    </location>
</feature>
<feature type="compositionally biased region" description="Basic and acidic residues" evidence="3">
    <location>
        <begin position="687"/>
        <end position="700"/>
    </location>
</feature>
<feature type="region of interest" description="Disordered" evidence="3">
    <location>
        <begin position="809"/>
        <end position="831"/>
    </location>
</feature>
<feature type="compositionally biased region" description="Basic and acidic residues" evidence="3">
    <location>
        <begin position="955"/>
        <end position="969"/>
    </location>
</feature>
<protein>
    <submittedName>
        <fullName evidence="4">ORF36</fullName>
    </submittedName>
</protein>